<name>A0AA41Q8R1_9ACTN</name>
<dbReference type="EMBL" id="JAKFHA010000032">
    <property type="protein sequence ID" value="MCF2532272.1"/>
    <property type="molecule type" value="Genomic_DNA"/>
</dbReference>
<keyword evidence="2" id="KW-0175">Coiled coil</keyword>
<dbReference type="CDD" id="cd12797">
    <property type="entry name" value="M23_peptidase"/>
    <property type="match status" value="1"/>
</dbReference>
<keyword evidence="6" id="KW-1185">Reference proteome</keyword>
<feature type="signal peptide" evidence="3">
    <location>
        <begin position="1"/>
        <end position="29"/>
    </location>
</feature>
<dbReference type="AlphaFoldDB" id="A0AA41Q8R1"/>
<evidence type="ECO:0000259" key="4">
    <source>
        <dbReference type="Pfam" id="PF01551"/>
    </source>
</evidence>
<dbReference type="InterPro" id="IPR016047">
    <property type="entry name" value="M23ase_b-sheet_dom"/>
</dbReference>
<dbReference type="Proteomes" id="UP001165378">
    <property type="component" value="Unassembled WGS sequence"/>
</dbReference>
<dbReference type="RefSeq" id="WP_235057052.1">
    <property type="nucleotide sequence ID" value="NZ_JAKFHA010000032.1"/>
</dbReference>
<proteinExistence type="predicted"/>
<feature type="chain" id="PRO_5041404965" evidence="3">
    <location>
        <begin position="30"/>
        <end position="420"/>
    </location>
</feature>
<dbReference type="Gene3D" id="2.70.70.10">
    <property type="entry name" value="Glucose Permease (Domain IIA)"/>
    <property type="match status" value="1"/>
</dbReference>
<evidence type="ECO:0000256" key="3">
    <source>
        <dbReference type="SAM" id="SignalP"/>
    </source>
</evidence>
<accession>A0AA41Q8R1</accession>
<keyword evidence="1 3" id="KW-0732">Signal</keyword>
<feature type="domain" description="M23ase beta-sheet core" evidence="4">
    <location>
        <begin position="318"/>
        <end position="416"/>
    </location>
</feature>
<dbReference type="PANTHER" id="PTHR21666">
    <property type="entry name" value="PEPTIDASE-RELATED"/>
    <property type="match status" value="1"/>
</dbReference>
<feature type="coiled-coil region" evidence="2">
    <location>
        <begin position="51"/>
        <end position="99"/>
    </location>
</feature>
<evidence type="ECO:0000256" key="2">
    <source>
        <dbReference type="SAM" id="Coils"/>
    </source>
</evidence>
<dbReference type="Gene3D" id="6.10.250.3150">
    <property type="match status" value="1"/>
</dbReference>
<evidence type="ECO:0000256" key="1">
    <source>
        <dbReference type="ARBA" id="ARBA00022729"/>
    </source>
</evidence>
<sequence>MRPTYRRRLGLFALIAATGAAIGWGTAHADDDPRTAKTRVDGQVQDVRAHLEGSAQRLAAAETAYAEANARMPAAQAALAQARGKLDAARVKESDLRRRLEIAVEDEAAAQRQLLDVEASMAEMRDALGQVARRAYQQGALAQLSVIMEAETPAQLMSRLEGFRSVLRADEATLQRLREVHAATDGRQKELGRAREQVRIEREAAAAQLTVLTAVEAEAGAANAAVEKLVEARRSAMATAQEEKAADQQRYEALVVEQRRLAELVNRLNAPVAKGSGGTAKGGGSSGQRGGALSYPVDGAVTSNFGMRFHPILEYVKLHSGTDFGAAEGTPVRAAREGTVIAAGYNSAYGYRVVVSHGQVGGVALTTTYNHLSRIDVGEGKRIRRGATVGLVGNTGYSTGAHLHFEVLVDGAFADPLTWL</sequence>
<evidence type="ECO:0000313" key="5">
    <source>
        <dbReference type="EMBL" id="MCF2532272.1"/>
    </source>
</evidence>
<organism evidence="5 6">
    <name type="scientific">Yinghuangia soli</name>
    <dbReference type="NCBI Taxonomy" id="2908204"/>
    <lineage>
        <taxon>Bacteria</taxon>
        <taxon>Bacillati</taxon>
        <taxon>Actinomycetota</taxon>
        <taxon>Actinomycetes</taxon>
        <taxon>Kitasatosporales</taxon>
        <taxon>Streptomycetaceae</taxon>
        <taxon>Yinghuangia</taxon>
    </lineage>
</organism>
<evidence type="ECO:0000313" key="6">
    <source>
        <dbReference type="Proteomes" id="UP001165378"/>
    </source>
</evidence>
<protein>
    <submittedName>
        <fullName evidence="5">Peptidoglycan DD-metalloendopeptidase family protein</fullName>
    </submittedName>
</protein>
<dbReference type="SUPFAM" id="SSF51261">
    <property type="entry name" value="Duplicated hybrid motif"/>
    <property type="match status" value="1"/>
</dbReference>
<gene>
    <name evidence="5" type="ORF">LZ495_34360</name>
</gene>
<dbReference type="Pfam" id="PF01551">
    <property type="entry name" value="Peptidase_M23"/>
    <property type="match status" value="1"/>
</dbReference>
<dbReference type="InterPro" id="IPR050570">
    <property type="entry name" value="Cell_wall_metabolism_enzyme"/>
</dbReference>
<comment type="caution">
    <text evidence="5">The sequence shown here is derived from an EMBL/GenBank/DDBJ whole genome shotgun (WGS) entry which is preliminary data.</text>
</comment>
<reference evidence="5" key="1">
    <citation type="submission" date="2022-01" db="EMBL/GenBank/DDBJ databases">
        <title>Genome-Based Taxonomic Classification of the Phylum Actinobacteria.</title>
        <authorList>
            <person name="Gao Y."/>
        </authorList>
    </citation>
    <scope>NUCLEOTIDE SEQUENCE</scope>
    <source>
        <strain evidence="5">KLBMP 8922</strain>
    </source>
</reference>
<dbReference type="GO" id="GO:0004222">
    <property type="term" value="F:metalloendopeptidase activity"/>
    <property type="evidence" value="ECO:0007669"/>
    <property type="project" value="TreeGrafter"/>
</dbReference>
<dbReference type="InterPro" id="IPR011055">
    <property type="entry name" value="Dup_hybrid_motif"/>
</dbReference>
<dbReference type="PANTHER" id="PTHR21666:SF289">
    <property type="entry name" value="L-ALA--D-GLU ENDOPEPTIDASE"/>
    <property type="match status" value="1"/>
</dbReference>